<sequence length="565" mass="64611">MPISKFRRIHLYTFRLVLATSIFLLGSIEPFSTSLQRLGPYKWLQIGLCCEIFTHHVCSLFPVIALPNLFDLILVLGELSVWFILLGKFHRAFAFDPWAPQSYSIYLLSMVYRLAGRERRDLFAQYEFGMPWSLVLFGEALFRKRYPNEPCVTRGIRAVIAYVFICGLIVYSLFVLVVGPVQETAFPPVKTFRGSRLLDPQFKKLHHFWRVFTLLDSHTVQELNITGADLQSSINVTVFWDDNEGQTQSTCAPESQMLKHIDSNDLLSMRTDPLDFIKFNCPERYQLPTGNSTDNDRIRFYDNSNLAPDVLITINFTSLNIMTRSFANTRRQAISILVGLTDVDKDVISNTIPTPLFPGSHLLASVSREVRQISIPRFLASLGTFTFFRTFLTAQLTFVAPDPSPLINRQENTATLRIYTQNDPSDWTLKQDYREHYALDGLSNIGGFWAFVNGLFIVFFGSTLTMIIFGTKHFTIFGVVDRAARARLRETFENEYPKLREEVPPDQRGLLDLLRDHFIDLSVLDQRGSTTNTVLCGPLQARHARVRKIEKKNSSIKVNVTIGIM</sequence>
<keyword evidence="1" id="KW-0812">Transmembrane</keyword>
<dbReference type="Proteomes" id="UP000807353">
    <property type="component" value="Unassembled WGS sequence"/>
</dbReference>
<comment type="caution">
    <text evidence="2">The sequence shown here is derived from an EMBL/GenBank/DDBJ whole genome shotgun (WGS) entry which is preliminary data.</text>
</comment>
<keyword evidence="1" id="KW-0472">Membrane</keyword>
<organism evidence="2 3">
    <name type="scientific">Collybia nuda</name>
    <dbReference type="NCBI Taxonomy" id="64659"/>
    <lineage>
        <taxon>Eukaryota</taxon>
        <taxon>Fungi</taxon>
        <taxon>Dikarya</taxon>
        <taxon>Basidiomycota</taxon>
        <taxon>Agaricomycotina</taxon>
        <taxon>Agaricomycetes</taxon>
        <taxon>Agaricomycetidae</taxon>
        <taxon>Agaricales</taxon>
        <taxon>Tricholomatineae</taxon>
        <taxon>Clitocybaceae</taxon>
        <taxon>Collybia</taxon>
    </lineage>
</organism>
<dbReference type="AlphaFoldDB" id="A0A9P5Y2Q7"/>
<reference evidence="2" key="1">
    <citation type="submission" date="2020-11" db="EMBL/GenBank/DDBJ databases">
        <authorList>
            <consortium name="DOE Joint Genome Institute"/>
            <person name="Ahrendt S."/>
            <person name="Riley R."/>
            <person name="Andreopoulos W."/>
            <person name="Labutti K."/>
            <person name="Pangilinan J."/>
            <person name="Ruiz-Duenas F.J."/>
            <person name="Barrasa J.M."/>
            <person name="Sanchez-Garcia M."/>
            <person name="Camarero S."/>
            <person name="Miyauchi S."/>
            <person name="Serrano A."/>
            <person name="Linde D."/>
            <person name="Babiker R."/>
            <person name="Drula E."/>
            <person name="Ayuso-Fernandez I."/>
            <person name="Pacheco R."/>
            <person name="Padilla G."/>
            <person name="Ferreira P."/>
            <person name="Barriuso J."/>
            <person name="Kellner H."/>
            <person name="Castanera R."/>
            <person name="Alfaro M."/>
            <person name="Ramirez L."/>
            <person name="Pisabarro A.G."/>
            <person name="Kuo A."/>
            <person name="Tritt A."/>
            <person name="Lipzen A."/>
            <person name="He G."/>
            <person name="Yan M."/>
            <person name="Ng V."/>
            <person name="Cullen D."/>
            <person name="Martin F."/>
            <person name="Rosso M.-N."/>
            <person name="Henrissat B."/>
            <person name="Hibbett D."/>
            <person name="Martinez A.T."/>
            <person name="Grigoriev I.V."/>
        </authorList>
    </citation>
    <scope>NUCLEOTIDE SEQUENCE</scope>
    <source>
        <strain evidence="2">CBS 247.69</strain>
    </source>
</reference>
<accession>A0A9P5Y2Q7</accession>
<evidence type="ECO:0000256" key="1">
    <source>
        <dbReference type="SAM" id="Phobius"/>
    </source>
</evidence>
<evidence type="ECO:0000313" key="2">
    <source>
        <dbReference type="EMBL" id="KAF9461614.1"/>
    </source>
</evidence>
<keyword evidence="3" id="KW-1185">Reference proteome</keyword>
<feature type="transmembrane region" description="Helical" evidence="1">
    <location>
        <begin position="69"/>
        <end position="86"/>
    </location>
</feature>
<feature type="transmembrane region" description="Helical" evidence="1">
    <location>
        <begin position="12"/>
        <end position="31"/>
    </location>
</feature>
<dbReference type="EMBL" id="MU150281">
    <property type="protein sequence ID" value="KAF9461614.1"/>
    <property type="molecule type" value="Genomic_DNA"/>
</dbReference>
<gene>
    <name evidence="2" type="ORF">BDZ94DRAFT_1299092</name>
</gene>
<keyword evidence="1" id="KW-1133">Transmembrane helix</keyword>
<feature type="transmembrane region" description="Helical" evidence="1">
    <location>
        <begin position="448"/>
        <end position="469"/>
    </location>
</feature>
<feature type="transmembrane region" description="Helical" evidence="1">
    <location>
        <begin position="154"/>
        <end position="178"/>
    </location>
</feature>
<dbReference type="OrthoDB" id="3227921at2759"/>
<name>A0A9P5Y2Q7_9AGAR</name>
<evidence type="ECO:0000313" key="3">
    <source>
        <dbReference type="Proteomes" id="UP000807353"/>
    </source>
</evidence>
<protein>
    <submittedName>
        <fullName evidence="2">Uncharacterized protein</fullName>
    </submittedName>
</protein>
<proteinExistence type="predicted"/>